<evidence type="ECO:0000313" key="2">
    <source>
        <dbReference type="Proteomes" id="UP000078272"/>
    </source>
</evidence>
<reference evidence="1 2" key="1">
    <citation type="journal article" date="2016" name="Front. Microbiol.">
        <title>Genomic Resource of Rice Seed Associated Bacteria.</title>
        <authorList>
            <person name="Midha S."/>
            <person name="Bansal K."/>
            <person name="Sharma S."/>
            <person name="Kumar N."/>
            <person name="Patil P.P."/>
            <person name="Chaudhry V."/>
            <person name="Patil P.B."/>
        </authorList>
    </citation>
    <scope>NUCLEOTIDE SEQUENCE [LARGE SCALE GENOMIC DNA]</scope>
    <source>
        <strain evidence="1 2">NS226</strain>
    </source>
</reference>
<organism evidence="1 2">
    <name type="scientific">Aureimonas ureilytica</name>
    <dbReference type="NCBI Taxonomy" id="401562"/>
    <lineage>
        <taxon>Bacteria</taxon>
        <taxon>Pseudomonadati</taxon>
        <taxon>Pseudomonadota</taxon>
        <taxon>Alphaproteobacteria</taxon>
        <taxon>Hyphomicrobiales</taxon>
        <taxon>Aurantimonadaceae</taxon>
        <taxon>Aureimonas</taxon>
    </lineage>
</organism>
<gene>
    <name evidence="1" type="ORF">NS226_17405</name>
</gene>
<dbReference type="OrthoDB" id="9972341at2"/>
<dbReference type="AlphaFoldDB" id="A0A175R543"/>
<dbReference type="Proteomes" id="UP000078272">
    <property type="component" value="Unassembled WGS sequence"/>
</dbReference>
<sequence>MMPHPDHDPKLGRELETLASHLEHNLKILSRLDSWNCRVIGNSVLREAIGFLPHDKELHAQPRGTLAREIPRVAAMVAITEAMVSHRRKVCLHRLLVLLRRIGNLPSLLRRP</sequence>
<evidence type="ECO:0000313" key="1">
    <source>
        <dbReference type="EMBL" id="KTQ88025.1"/>
    </source>
</evidence>
<dbReference type="PATRIC" id="fig|401562.3.peg.3416"/>
<comment type="caution">
    <text evidence="1">The sequence shown here is derived from an EMBL/GenBank/DDBJ whole genome shotgun (WGS) entry which is preliminary data.</text>
</comment>
<name>A0A175R543_9HYPH</name>
<dbReference type="EMBL" id="LDPZ01000043">
    <property type="protein sequence ID" value="KTQ88025.1"/>
    <property type="molecule type" value="Genomic_DNA"/>
</dbReference>
<accession>A0A175R543</accession>
<proteinExistence type="predicted"/>
<protein>
    <submittedName>
        <fullName evidence="1">Uncharacterized protein</fullName>
    </submittedName>
</protein>
<dbReference type="RefSeq" id="WP_058636027.1">
    <property type="nucleotide sequence ID" value="NZ_LDPZ01000043.1"/>
</dbReference>